<keyword evidence="6 14" id="KW-0272">Extracellular matrix</keyword>
<evidence type="ECO:0000256" key="5">
    <source>
        <dbReference type="ARBA" id="ARBA00022525"/>
    </source>
</evidence>
<comment type="subcellular location">
    <subcellularLocation>
        <location evidence="1">Secreted</location>
        <location evidence="1">Extracellular space</location>
        <location evidence="1">Extracellular matrix</location>
    </subcellularLocation>
    <subcellularLocation>
        <location evidence="14">Zona pellucida</location>
    </subcellularLocation>
    <subcellularLocation>
        <location evidence="14">Cell membrane</location>
        <topology evidence="14">Single-pass type I membrane protein</topology>
    </subcellularLocation>
</comment>
<evidence type="ECO:0000256" key="12">
    <source>
        <dbReference type="ARBA" id="ARBA00023157"/>
    </source>
</evidence>
<feature type="domain" description="ZP" evidence="16">
    <location>
        <begin position="103"/>
        <end position="360"/>
    </location>
</feature>
<dbReference type="PROSITE" id="PS51034">
    <property type="entry name" value="ZP_2"/>
    <property type="match status" value="1"/>
</dbReference>
<dbReference type="GO" id="GO:0035805">
    <property type="term" value="C:egg coat"/>
    <property type="evidence" value="ECO:0007669"/>
    <property type="project" value="UniProtKB-SubCell"/>
</dbReference>
<keyword evidence="18" id="KW-1185">Reference proteome</keyword>
<comment type="similarity">
    <text evidence="2 14">Belongs to the ZP domain family. ZPC subfamily.</text>
</comment>
<dbReference type="SMART" id="SM00241">
    <property type="entry name" value="ZP"/>
    <property type="match status" value="1"/>
</dbReference>
<dbReference type="Gene3D" id="2.60.40.4100">
    <property type="entry name" value="Zona pellucida, ZP-C domain"/>
    <property type="match status" value="1"/>
</dbReference>
<dbReference type="GO" id="GO:2000344">
    <property type="term" value="P:positive regulation of acrosome reaction"/>
    <property type="evidence" value="ECO:0007669"/>
    <property type="project" value="UniProtKB-UniRule"/>
</dbReference>
<evidence type="ECO:0000256" key="7">
    <source>
        <dbReference type="ARBA" id="ARBA00022685"/>
    </source>
</evidence>
<protein>
    <recommendedName>
        <fullName evidence="3 14">Zona pellucida sperm-binding protein 3</fullName>
    </recommendedName>
</protein>
<evidence type="ECO:0000256" key="13">
    <source>
        <dbReference type="ARBA" id="ARBA00023180"/>
    </source>
</evidence>
<proteinExistence type="inferred from homology"/>
<comment type="domain">
    <text evidence="14">The ZP domain is involved in the polymerization of the ZP proteins to form the zona pellucida.</text>
</comment>
<dbReference type="PANTHER" id="PTHR11576">
    <property type="entry name" value="ZONA PELLUCIDA SPERM-BINDING PROTEIN 3"/>
    <property type="match status" value="1"/>
</dbReference>
<dbReference type="OrthoDB" id="8880842at2759"/>
<evidence type="ECO:0000313" key="17">
    <source>
        <dbReference type="EMBL" id="KAG9467862.1"/>
    </source>
</evidence>
<evidence type="ECO:0000256" key="4">
    <source>
        <dbReference type="ARBA" id="ARBA00022475"/>
    </source>
</evidence>
<dbReference type="PRINTS" id="PR00023">
    <property type="entry name" value="ZPELLUCIDA"/>
</dbReference>
<dbReference type="GO" id="GO:0007339">
    <property type="term" value="P:binding of sperm to zona pellucida"/>
    <property type="evidence" value="ECO:0007669"/>
    <property type="project" value="UniProtKB-UniRule"/>
</dbReference>
<dbReference type="GO" id="GO:0035804">
    <property type="term" value="F:structural constituent of egg coat"/>
    <property type="evidence" value="ECO:0007669"/>
    <property type="project" value="UniProtKB-UniRule"/>
</dbReference>
<evidence type="ECO:0000259" key="16">
    <source>
        <dbReference type="PROSITE" id="PS51034"/>
    </source>
</evidence>
<dbReference type="InterPro" id="IPR042235">
    <property type="entry name" value="ZP-C_dom"/>
</dbReference>
<evidence type="ECO:0000256" key="8">
    <source>
        <dbReference type="ARBA" id="ARBA00022692"/>
    </source>
</evidence>
<dbReference type="InterPro" id="IPR048290">
    <property type="entry name" value="ZP_chr"/>
</dbReference>
<dbReference type="GO" id="GO:0005886">
    <property type="term" value="C:plasma membrane"/>
    <property type="evidence" value="ECO:0007669"/>
    <property type="project" value="UniProtKB-SubCell"/>
</dbReference>
<dbReference type="GO" id="GO:0032190">
    <property type="term" value="F:acrosin binding"/>
    <property type="evidence" value="ECO:0007669"/>
    <property type="project" value="TreeGrafter"/>
</dbReference>
<feature type="region of interest" description="Disordered" evidence="15">
    <location>
        <begin position="39"/>
        <end position="73"/>
    </location>
</feature>
<keyword evidence="11 14" id="KW-0472">Membrane</keyword>
<evidence type="ECO:0000256" key="9">
    <source>
        <dbReference type="ARBA" id="ARBA00022729"/>
    </source>
</evidence>
<comment type="caution">
    <text evidence="17">The sequence shown here is derived from an EMBL/GenBank/DDBJ whole genome shotgun (WGS) entry which is preliminary data.</text>
</comment>
<keyword evidence="8 14" id="KW-0812">Transmembrane</keyword>
<evidence type="ECO:0000256" key="6">
    <source>
        <dbReference type="ARBA" id="ARBA00022530"/>
    </source>
</evidence>
<comment type="function">
    <text evidence="14">Component of the zona pellucida, an extracellular matrix surrounding oocytes which mediates sperm binding, induction of the acrosome reaction and prevents post-fertilization polyspermy. The zona pellucida is composed of 3 to 4 glycoproteins, ZP1, ZP2, ZP3, and ZP4. ZP3 is essential for sperm binding and zona matrix formation.</text>
</comment>
<dbReference type="EMBL" id="WNTK01001148">
    <property type="protein sequence ID" value="KAG9467862.1"/>
    <property type="molecule type" value="Genomic_DNA"/>
</dbReference>
<comment type="PTM">
    <text evidence="14">Proteolytically cleaved before the transmembrane segment to yield the secreted ectodomain incorporated in the zona pellucida.</text>
</comment>
<dbReference type="AlphaFoldDB" id="A0A8J6EEV4"/>
<dbReference type="Gene3D" id="2.60.40.3210">
    <property type="entry name" value="Zona pellucida, ZP-N domain"/>
    <property type="match status" value="1"/>
</dbReference>
<dbReference type="FunFam" id="2.60.40.4100:FF:000002">
    <property type="entry name" value="Zona pellucida sperm-binding protein 3"/>
    <property type="match status" value="1"/>
</dbReference>
<keyword evidence="13" id="KW-0325">Glycoprotein</keyword>
<accession>A0A8J6EEV4</accession>
<sequence>MALWSRWSWLLVVLLYGLGSTDALARRRRQSEAWWRRSQPGWGSSRALGQPVSEVGSSRGSPWSPAQSVSGFGPLRGVQPVSGWDSSYPVGGDQPPASPIGVQCGEDRMVVTVWRDFYGNGNLVNPSDLTLGSCLPQSSDTVVVFDNDVQACGSRLQMTADFFIYKNVLNYNPVSIDSAIIRSNPAAVPILCYYPRHGNVSSNAIRPTWAPFSTTVSTEDRLAFSLYLMMDDWSGRRSSSVFQLGDVFHIEASVETDNHIPMILFVDSCVATATWDVNSNPRYDIIAFNGCLVDGTQDDSSSAFISPRSQPDKIQFMVDAFRFVGTDVSTIYITCSIRAAAVDQPSDPMNKACSYNKMTGSWSAVEGSNNICRCCDSRNCGTSLRQPRPWDTSFGGSRGIGKREAGLHPEEHAMATLGPLLVIGADTYHVESIAEYVQSPEVPEESQPLELWVLVASGSVSMMVIIVAVVVISINMKFGNGVHYVQNGEK</sequence>
<dbReference type="PANTHER" id="PTHR11576:SF2">
    <property type="entry name" value="ZONA PELLUCIDA SPERM-BINDING PROTEIN 3"/>
    <property type="match status" value="1"/>
</dbReference>
<organism evidence="17 18">
    <name type="scientific">Eleutherodactylus coqui</name>
    <name type="common">Puerto Rican coqui</name>
    <dbReference type="NCBI Taxonomy" id="57060"/>
    <lineage>
        <taxon>Eukaryota</taxon>
        <taxon>Metazoa</taxon>
        <taxon>Chordata</taxon>
        <taxon>Craniata</taxon>
        <taxon>Vertebrata</taxon>
        <taxon>Euteleostomi</taxon>
        <taxon>Amphibia</taxon>
        <taxon>Batrachia</taxon>
        <taxon>Anura</taxon>
        <taxon>Neobatrachia</taxon>
        <taxon>Hyloidea</taxon>
        <taxon>Eleutherodactylidae</taxon>
        <taxon>Eleutherodactylinae</taxon>
        <taxon>Eleutherodactylus</taxon>
        <taxon>Eleutherodactylus</taxon>
    </lineage>
</organism>
<keyword evidence="10 14" id="KW-1133">Transmembrane helix</keyword>
<evidence type="ECO:0000256" key="11">
    <source>
        <dbReference type="ARBA" id="ARBA00023136"/>
    </source>
</evidence>
<dbReference type="Pfam" id="PF23344">
    <property type="entry name" value="ZP-N"/>
    <property type="match status" value="1"/>
</dbReference>
<evidence type="ECO:0000313" key="18">
    <source>
        <dbReference type="Proteomes" id="UP000770717"/>
    </source>
</evidence>
<evidence type="ECO:0000256" key="3">
    <source>
        <dbReference type="ARBA" id="ARBA00017980"/>
    </source>
</evidence>
<evidence type="ECO:0000256" key="14">
    <source>
        <dbReference type="RuleBase" id="RU367066"/>
    </source>
</evidence>
<reference evidence="17" key="1">
    <citation type="thesis" date="2020" institute="ProQuest LLC" country="789 East Eisenhower Parkway, Ann Arbor, MI, USA">
        <title>Comparative Genomics and Chromosome Evolution.</title>
        <authorList>
            <person name="Mudd A.B."/>
        </authorList>
    </citation>
    <scope>NUCLEOTIDE SEQUENCE</scope>
    <source>
        <strain evidence="17">HN-11 Male</strain>
        <tissue evidence="17">Kidney and liver</tissue>
    </source>
</reference>
<feature type="chain" id="PRO_5035339994" description="Zona pellucida sperm-binding protein 3" evidence="14">
    <location>
        <begin position="24"/>
        <end position="490"/>
    </location>
</feature>
<evidence type="ECO:0000256" key="10">
    <source>
        <dbReference type="ARBA" id="ARBA00022989"/>
    </source>
</evidence>
<feature type="transmembrane region" description="Helical" evidence="14">
    <location>
        <begin position="451"/>
        <end position="474"/>
    </location>
</feature>
<name>A0A8J6EEV4_ELECQ</name>
<evidence type="ECO:0000256" key="2">
    <source>
        <dbReference type="ARBA" id="ARBA00006735"/>
    </source>
</evidence>
<evidence type="ECO:0000256" key="1">
    <source>
        <dbReference type="ARBA" id="ARBA00004498"/>
    </source>
</evidence>
<keyword evidence="5 14" id="KW-0964">Secreted</keyword>
<feature type="compositionally biased region" description="Polar residues" evidence="15">
    <location>
        <begin position="55"/>
        <end position="70"/>
    </location>
</feature>
<dbReference type="Pfam" id="PF00100">
    <property type="entry name" value="Zona_pellucida"/>
    <property type="match status" value="1"/>
</dbReference>
<keyword evidence="12 14" id="KW-1015">Disulfide bond</keyword>
<feature type="signal peptide" evidence="14">
    <location>
        <begin position="1"/>
        <end position="23"/>
    </location>
</feature>
<keyword evidence="4 14" id="KW-1003">Cell membrane</keyword>
<dbReference type="InterPro" id="IPR001507">
    <property type="entry name" value="ZP_dom"/>
</dbReference>
<dbReference type="FunFam" id="2.60.40.3210:FF:000001">
    <property type="entry name" value="Zona pellucida sperm-binding protein 3"/>
    <property type="match status" value="1"/>
</dbReference>
<keyword evidence="7 14" id="KW-0165">Cleavage on pair of basic residues</keyword>
<keyword evidence="9 14" id="KW-0732">Signal</keyword>
<dbReference type="InterPro" id="IPR055355">
    <property type="entry name" value="ZP-C"/>
</dbReference>
<gene>
    <name evidence="17" type="ORF">GDO78_014141</name>
</gene>
<dbReference type="InterPro" id="IPR055356">
    <property type="entry name" value="ZP-N"/>
</dbReference>
<dbReference type="GO" id="GO:0035803">
    <property type="term" value="P:egg coat formation"/>
    <property type="evidence" value="ECO:0007669"/>
    <property type="project" value="UniProtKB-UniRule"/>
</dbReference>
<dbReference type="Proteomes" id="UP000770717">
    <property type="component" value="Unassembled WGS sequence"/>
</dbReference>
<evidence type="ECO:0000256" key="15">
    <source>
        <dbReference type="SAM" id="MobiDB-lite"/>
    </source>
</evidence>